<dbReference type="EC" id="5.1.1.1" evidence="5"/>
<dbReference type="InterPro" id="IPR009006">
    <property type="entry name" value="Ala_racemase/Decarboxylase_C"/>
</dbReference>
<dbReference type="OrthoDB" id="9813814at2"/>
<dbReference type="HAMAP" id="MF_01201">
    <property type="entry name" value="Ala_racemase"/>
    <property type="match status" value="1"/>
</dbReference>
<comment type="function">
    <text evidence="5">Catalyzes the interconversion of L-alanine and D-alanine. May also act on other amino acids.</text>
</comment>
<comment type="cofactor">
    <cofactor evidence="2 5 6">
        <name>pyridoxal 5'-phosphate</name>
        <dbReference type="ChEBI" id="CHEBI:597326"/>
    </cofactor>
</comment>
<dbReference type="Proteomes" id="UP000095255">
    <property type="component" value="Unassembled WGS sequence"/>
</dbReference>
<evidence type="ECO:0000313" key="10">
    <source>
        <dbReference type="Proteomes" id="UP000095255"/>
    </source>
</evidence>
<sequence length="375" mass="41477">MKQYRPTWVEINLQAIRANYLALKKRVGESTDVIAVVKADAYGHGVLPVAKTVLDAGAKCLAVATMEEALEIRTQGITCPILIFGYVPMTAAKEIVEQNITVTVLDLPFMDALNIAAMQQQKVANIHLKIDTGMGRLGIRTEEELRQMLQFLNYCPHIHLEAVYSHFACSDDKDKQYTEQQYTKFSGLLNGIDDIHLSKAKRHVCNSGGIIDSPHLACDLVRAGISLYGYYPSTEVDQEPVLLQPAMQFKTKVVYLKEVQSGEYISYGATYQTTKATRIATLPVGYADGYNRLLSNQGIVLVNGVKAHVVGRVCMDQTMVDVTEVPDVNIGSEVVLFGEQKGEVLSVETLANQVGTINYEIITSISKRVPRVYIK</sequence>
<feature type="modified residue" description="N6-(pyridoxal phosphate)lysine" evidence="5 6">
    <location>
        <position position="38"/>
    </location>
</feature>
<feature type="binding site" evidence="5 7">
    <location>
        <position position="136"/>
    </location>
    <ligand>
        <name>substrate</name>
    </ligand>
</feature>
<keyword evidence="4 5" id="KW-0413">Isomerase</keyword>
<dbReference type="Pfam" id="PF01168">
    <property type="entry name" value="Ala_racemase_N"/>
    <property type="match status" value="1"/>
</dbReference>
<dbReference type="InterPro" id="IPR000821">
    <property type="entry name" value="Ala_racemase"/>
</dbReference>
<feature type="domain" description="Alanine racemase C-terminal" evidence="8">
    <location>
        <begin position="246"/>
        <end position="374"/>
    </location>
</feature>
<dbReference type="RefSeq" id="WP_069702668.1">
    <property type="nucleotide sequence ID" value="NZ_MJAT01000035.1"/>
</dbReference>
<dbReference type="InterPro" id="IPR001608">
    <property type="entry name" value="Ala_racemase_N"/>
</dbReference>
<dbReference type="STRING" id="1390249.BHU72_07000"/>
<evidence type="ECO:0000256" key="2">
    <source>
        <dbReference type="ARBA" id="ARBA00001933"/>
    </source>
</evidence>
<dbReference type="InterPro" id="IPR020622">
    <property type="entry name" value="Ala_racemase_pyridoxalP-BS"/>
</dbReference>
<dbReference type="GO" id="GO:0005829">
    <property type="term" value="C:cytosol"/>
    <property type="evidence" value="ECO:0007669"/>
    <property type="project" value="TreeGrafter"/>
</dbReference>
<evidence type="ECO:0000313" key="9">
    <source>
        <dbReference type="EMBL" id="OEH84933.1"/>
    </source>
</evidence>
<dbReference type="PANTHER" id="PTHR30511">
    <property type="entry name" value="ALANINE RACEMASE"/>
    <property type="match status" value="1"/>
</dbReference>
<keyword evidence="10" id="KW-1185">Reference proteome</keyword>
<protein>
    <recommendedName>
        <fullName evidence="5">Alanine racemase</fullName>
        <ecNumber evidence="5">5.1.1.1</ecNumber>
    </recommendedName>
</protein>
<dbReference type="CDD" id="cd00430">
    <property type="entry name" value="PLPDE_III_AR"/>
    <property type="match status" value="1"/>
</dbReference>
<evidence type="ECO:0000256" key="3">
    <source>
        <dbReference type="ARBA" id="ARBA00022898"/>
    </source>
</evidence>
<feature type="active site" description="Proton acceptor; specific for L-alanine" evidence="5">
    <location>
        <position position="267"/>
    </location>
</feature>
<dbReference type="PANTHER" id="PTHR30511:SF0">
    <property type="entry name" value="ALANINE RACEMASE, CATABOLIC-RELATED"/>
    <property type="match status" value="1"/>
</dbReference>
<dbReference type="FunFam" id="2.40.37.10:FF:000006">
    <property type="entry name" value="Alanine racemase"/>
    <property type="match status" value="1"/>
</dbReference>
<name>A0A1E5L4E7_9FIRM</name>
<dbReference type="Gene3D" id="3.20.20.10">
    <property type="entry name" value="Alanine racemase"/>
    <property type="match status" value="1"/>
</dbReference>
<evidence type="ECO:0000256" key="1">
    <source>
        <dbReference type="ARBA" id="ARBA00000316"/>
    </source>
</evidence>
<gene>
    <name evidence="9" type="ORF">BHU72_07000</name>
</gene>
<organism evidence="9 10">
    <name type="scientific">Desulfuribacillus stibiiarsenatis</name>
    <dbReference type="NCBI Taxonomy" id="1390249"/>
    <lineage>
        <taxon>Bacteria</taxon>
        <taxon>Bacillati</taxon>
        <taxon>Bacillota</taxon>
        <taxon>Desulfuribacillia</taxon>
        <taxon>Desulfuribacillales</taxon>
        <taxon>Desulfuribacillaceae</taxon>
        <taxon>Desulfuribacillus</taxon>
    </lineage>
</organism>
<dbReference type="GO" id="GO:0030632">
    <property type="term" value="P:D-alanine biosynthetic process"/>
    <property type="evidence" value="ECO:0007669"/>
    <property type="project" value="UniProtKB-UniRule"/>
</dbReference>
<evidence type="ECO:0000256" key="4">
    <source>
        <dbReference type="ARBA" id="ARBA00023235"/>
    </source>
</evidence>
<dbReference type="GO" id="GO:0009252">
    <property type="term" value="P:peptidoglycan biosynthetic process"/>
    <property type="evidence" value="ECO:0007669"/>
    <property type="project" value="TreeGrafter"/>
</dbReference>
<dbReference type="SUPFAM" id="SSF51419">
    <property type="entry name" value="PLP-binding barrel"/>
    <property type="match status" value="1"/>
</dbReference>
<comment type="catalytic activity">
    <reaction evidence="1 5">
        <text>L-alanine = D-alanine</text>
        <dbReference type="Rhea" id="RHEA:20249"/>
        <dbReference type="ChEBI" id="CHEBI:57416"/>
        <dbReference type="ChEBI" id="CHEBI:57972"/>
        <dbReference type="EC" id="5.1.1.1"/>
    </reaction>
</comment>
<feature type="binding site" evidence="5 7">
    <location>
        <position position="315"/>
    </location>
    <ligand>
        <name>substrate</name>
    </ligand>
</feature>
<comment type="caution">
    <text evidence="9">The sequence shown here is derived from an EMBL/GenBank/DDBJ whole genome shotgun (WGS) entry which is preliminary data.</text>
</comment>
<dbReference type="Pfam" id="PF00842">
    <property type="entry name" value="Ala_racemase_C"/>
    <property type="match status" value="1"/>
</dbReference>
<dbReference type="FunFam" id="3.20.20.10:FF:000002">
    <property type="entry name" value="Alanine racemase"/>
    <property type="match status" value="1"/>
</dbReference>
<dbReference type="SUPFAM" id="SSF50621">
    <property type="entry name" value="Alanine racemase C-terminal domain-like"/>
    <property type="match status" value="1"/>
</dbReference>
<accession>A0A1E5L4E7</accession>
<dbReference type="InterPro" id="IPR029066">
    <property type="entry name" value="PLP-binding_barrel"/>
</dbReference>
<evidence type="ECO:0000256" key="5">
    <source>
        <dbReference type="HAMAP-Rule" id="MF_01201"/>
    </source>
</evidence>
<evidence type="ECO:0000256" key="6">
    <source>
        <dbReference type="PIRSR" id="PIRSR600821-50"/>
    </source>
</evidence>
<dbReference type="EMBL" id="MJAT01000035">
    <property type="protein sequence ID" value="OEH84933.1"/>
    <property type="molecule type" value="Genomic_DNA"/>
</dbReference>
<dbReference type="GO" id="GO:0030170">
    <property type="term" value="F:pyridoxal phosphate binding"/>
    <property type="evidence" value="ECO:0007669"/>
    <property type="project" value="UniProtKB-UniRule"/>
</dbReference>
<proteinExistence type="inferred from homology"/>
<reference evidence="9 10" key="1">
    <citation type="submission" date="2016-09" db="EMBL/GenBank/DDBJ databases">
        <title>Desulfuribacillus arsenicus sp. nov., an obligately anaerobic, dissimilatory arsenic- and antimonate-reducing bacterium isolated from anoxic sediments.</title>
        <authorList>
            <person name="Abin C.A."/>
            <person name="Hollibaugh J.T."/>
        </authorList>
    </citation>
    <scope>NUCLEOTIDE SEQUENCE [LARGE SCALE GENOMIC DNA]</scope>
    <source>
        <strain evidence="9 10">MLFW-2</strain>
    </source>
</reference>
<dbReference type="GO" id="GO:0008784">
    <property type="term" value="F:alanine racemase activity"/>
    <property type="evidence" value="ECO:0007669"/>
    <property type="project" value="UniProtKB-UniRule"/>
</dbReference>
<dbReference type="Gene3D" id="2.40.37.10">
    <property type="entry name" value="Lyase, Ornithine Decarboxylase, Chain A, domain 1"/>
    <property type="match status" value="1"/>
</dbReference>
<dbReference type="UniPathway" id="UPA00042">
    <property type="reaction ID" value="UER00497"/>
</dbReference>
<comment type="pathway">
    <text evidence="5">Amino-acid biosynthesis; D-alanine biosynthesis; D-alanine from L-alanine: step 1/1.</text>
</comment>
<dbReference type="PRINTS" id="PR00992">
    <property type="entry name" value="ALARACEMASE"/>
</dbReference>
<evidence type="ECO:0000259" key="8">
    <source>
        <dbReference type="SMART" id="SM01005"/>
    </source>
</evidence>
<evidence type="ECO:0000256" key="7">
    <source>
        <dbReference type="PIRSR" id="PIRSR600821-52"/>
    </source>
</evidence>
<dbReference type="NCBIfam" id="TIGR00492">
    <property type="entry name" value="alr"/>
    <property type="match status" value="1"/>
</dbReference>
<dbReference type="SMART" id="SM01005">
    <property type="entry name" value="Ala_racemase_C"/>
    <property type="match status" value="1"/>
</dbReference>
<feature type="active site" description="Proton acceptor; specific for D-alanine" evidence="5">
    <location>
        <position position="38"/>
    </location>
</feature>
<keyword evidence="3 5" id="KW-0663">Pyridoxal phosphate</keyword>
<dbReference type="AlphaFoldDB" id="A0A1E5L4E7"/>
<dbReference type="PROSITE" id="PS00395">
    <property type="entry name" value="ALANINE_RACEMASE"/>
    <property type="match status" value="1"/>
</dbReference>
<comment type="similarity">
    <text evidence="5">Belongs to the alanine racemase family.</text>
</comment>
<dbReference type="InterPro" id="IPR011079">
    <property type="entry name" value="Ala_racemase_C"/>
</dbReference>